<protein>
    <submittedName>
        <fullName evidence="1 2">Uncharacterized protein</fullName>
    </submittedName>
</protein>
<dbReference type="Proteomes" id="UP000030765">
    <property type="component" value="Unassembled WGS sequence"/>
</dbReference>
<organism evidence="1">
    <name type="scientific">Anopheles sinensis</name>
    <name type="common">Mosquito</name>
    <dbReference type="NCBI Taxonomy" id="74873"/>
    <lineage>
        <taxon>Eukaryota</taxon>
        <taxon>Metazoa</taxon>
        <taxon>Ecdysozoa</taxon>
        <taxon>Arthropoda</taxon>
        <taxon>Hexapoda</taxon>
        <taxon>Insecta</taxon>
        <taxon>Pterygota</taxon>
        <taxon>Neoptera</taxon>
        <taxon>Endopterygota</taxon>
        <taxon>Diptera</taxon>
        <taxon>Nematocera</taxon>
        <taxon>Culicoidea</taxon>
        <taxon>Culicidae</taxon>
        <taxon>Anophelinae</taxon>
        <taxon>Anopheles</taxon>
    </lineage>
</organism>
<dbReference type="EnsemblMetazoa" id="ASIC010092-RA">
    <property type="protein sequence ID" value="ASIC010092-PA"/>
    <property type="gene ID" value="ASIC010092"/>
</dbReference>
<evidence type="ECO:0000313" key="1">
    <source>
        <dbReference type="EMBL" id="KFB42398.1"/>
    </source>
</evidence>
<reference evidence="1 3" key="1">
    <citation type="journal article" date="2014" name="BMC Genomics">
        <title>Genome sequence of Anopheles sinensis provides insight into genetics basis of mosquito competence for malaria parasites.</title>
        <authorList>
            <person name="Zhou D."/>
            <person name="Zhang D."/>
            <person name="Ding G."/>
            <person name="Shi L."/>
            <person name="Hou Q."/>
            <person name="Ye Y."/>
            <person name="Xu Y."/>
            <person name="Zhou H."/>
            <person name="Xiong C."/>
            <person name="Li S."/>
            <person name="Yu J."/>
            <person name="Hong S."/>
            <person name="Yu X."/>
            <person name="Zou P."/>
            <person name="Chen C."/>
            <person name="Chang X."/>
            <person name="Wang W."/>
            <person name="Lv Y."/>
            <person name="Sun Y."/>
            <person name="Ma L."/>
            <person name="Shen B."/>
            <person name="Zhu C."/>
        </authorList>
    </citation>
    <scope>NUCLEOTIDE SEQUENCE [LARGE SCALE GENOMIC DNA]</scope>
</reference>
<name>A0A084VWQ4_ANOSI</name>
<accession>A0A084VWQ4</accession>
<dbReference type="AlphaFoldDB" id="A0A084VWQ4"/>
<sequence>MISITITNVLPISTATRLARILTLKSTIPSAPYGSNARSGKGEMVRYFKNVSLPQQWDVVDAYNRLGRSDSSNFPICTDLNKNPCQTNCVDRNGQRVLRVGDRGWLLLLEVKLECFSAVAKNGHGFAGRCRQPPSSSGRYDAT</sequence>
<dbReference type="EMBL" id="KE525181">
    <property type="protein sequence ID" value="KFB42398.1"/>
    <property type="molecule type" value="Genomic_DNA"/>
</dbReference>
<dbReference type="VEuPathDB" id="VectorBase:ASIC010092"/>
<evidence type="ECO:0000313" key="2">
    <source>
        <dbReference type="EnsemblMetazoa" id="ASIC010092-PA"/>
    </source>
</evidence>
<gene>
    <name evidence="1" type="ORF">ZHAS_00010092</name>
</gene>
<reference evidence="2" key="2">
    <citation type="submission" date="2020-05" db="UniProtKB">
        <authorList>
            <consortium name="EnsemblMetazoa"/>
        </authorList>
    </citation>
    <scope>IDENTIFICATION</scope>
</reference>
<evidence type="ECO:0000313" key="3">
    <source>
        <dbReference type="Proteomes" id="UP000030765"/>
    </source>
</evidence>
<keyword evidence="3" id="KW-1185">Reference proteome</keyword>
<proteinExistence type="predicted"/>
<dbReference type="EMBL" id="ATLV01017707">
    <property type="status" value="NOT_ANNOTATED_CDS"/>
    <property type="molecule type" value="Genomic_DNA"/>
</dbReference>